<name>A0A1C4ZTB4_9ACTN</name>
<gene>
    <name evidence="2" type="ORF">GA0070563_109241</name>
</gene>
<dbReference type="GO" id="GO:0016705">
    <property type="term" value="F:oxidoreductase activity, acting on paired donors, with incorporation or reduction of molecular oxygen"/>
    <property type="evidence" value="ECO:0007669"/>
    <property type="project" value="InterPro"/>
</dbReference>
<dbReference type="Pfam" id="PF00067">
    <property type="entry name" value="p450"/>
    <property type="match status" value="1"/>
</dbReference>
<dbReference type="SUPFAM" id="SSF48264">
    <property type="entry name" value="Cytochrome P450"/>
    <property type="match status" value="1"/>
</dbReference>
<dbReference type="Gene3D" id="1.10.630.10">
    <property type="entry name" value="Cytochrome P450"/>
    <property type="match status" value="1"/>
</dbReference>
<dbReference type="PANTHER" id="PTHR24305">
    <property type="entry name" value="CYTOCHROME P450"/>
    <property type="match status" value="1"/>
</dbReference>
<dbReference type="RefSeq" id="WP_074476230.1">
    <property type="nucleotide sequence ID" value="NZ_FMCT01000009.1"/>
</dbReference>
<dbReference type="GO" id="GO:0004497">
    <property type="term" value="F:monooxygenase activity"/>
    <property type="evidence" value="ECO:0007669"/>
    <property type="project" value="InterPro"/>
</dbReference>
<keyword evidence="3" id="KW-1185">Reference proteome</keyword>
<sequence>MNAPVVAVALVALGAGWTLPRWLPPAVVRLREWVFARVNGAEGVPVPGPTVGVEHFTRVYADPAADGRSRGAGLSDLFWYWLAPGPHMHQEHLEPGERYRTVAATTRRVLAVRPQRADELATAATRRVLDELPPGRTSQVRLRDLMMPVWAEVFYELVFGEACPPDARALIVANADDVSSSLKCTSLRHMDRRDRLTRYLRGRVDTGTCPVTLPPPFSAQETAWYIHGAFCTTAVVQMSEAMAHVLLALATHPDAQRDLDDDAALDRVVDETLRLYPLFGVAHRITSAPITLPGVSLPAGSVLLFNYLAFQRAGAVADDSFAPQRWLSLTRRDAHFIPYGITANRACPARGVAPVLLRAATREVLRRYALASSVAHTRSLPSRGPAYLTPTGAPGPGRLRLGVMRWRDRWANVGRSVRQLVLGTWMVVDARRQRLCGNYFEEAVR</sequence>
<accession>A0A1C4ZTB4</accession>
<reference evidence="3" key="1">
    <citation type="submission" date="2016-06" db="EMBL/GenBank/DDBJ databases">
        <authorList>
            <person name="Varghese N."/>
            <person name="Submissions Spin"/>
        </authorList>
    </citation>
    <scope>NUCLEOTIDE SEQUENCE [LARGE SCALE GENOMIC DNA]</scope>
    <source>
        <strain evidence="3">DSM 43168</strain>
    </source>
</reference>
<dbReference type="AlphaFoldDB" id="A0A1C4ZTB4"/>
<protein>
    <submittedName>
        <fullName evidence="2">Cytochrome P450</fullName>
    </submittedName>
</protein>
<organism evidence="2 3">
    <name type="scientific">Micromonospora carbonacea</name>
    <dbReference type="NCBI Taxonomy" id="47853"/>
    <lineage>
        <taxon>Bacteria</taxon>
        <taxon>Bacillati</taxon>
        <taxon>Actinomycetota</taxon>
        <taxon>Actinomycetes</taxon>
        <taxon>Micromonosporales</taxon>
        <taxon>Micromonosporaceae</taxon>
        <taxon>Micromonospora</taxon>
    </lineage>
</organism>
<dbReference type="InterPro" id="IPR036396">
    <property type="entry name" value="Cyt_P450_sf"/>
</dbReference>
<dbReference type="GO" id="GO:0020037">
    <property type="term" value="F:heme binding"/>
    <property type="evidence" value="ECO:0007669"/>
    <property type="project" value="InterPro"/>
</dbReference>
<dbReference type="PANTHER" id="PTHR24305:SF166">
    <property type="entry name" value="CYTOCHROME P450 12A4, MITOCHONDRIAL-RELATED"/>
    <property type="match status" value="1"/>
</dbReference>
<comment type="similarity">
    <text evidence="1">Belongs to the cytochrome P450 family.</text>
</comment>
<dbReference type="GO" id="GO:0005506">
    <property type="term" value="F:iron ion binding"/>
    <property type="evidence" value="ECO:0007669"/>
    <property type="project" value="InterPro"/>
</dbReference>
<dbReference type="InterPro" id="IPR050121">
    <property type="entry name" value="Cytochrome_P450_monoxygenase"/>
</dbReference>
<evidence type="ECO:0000313" key="2">
    <source>
        <dbReference type="EMBL" id="SCF36212.1"/>
    </source>
</evidence>
<evidence type="ECO:0000313" key="3">
    <source>
        <dbReference type="Proteomes" id="UP000183585"/>
    </source>
</evidence>
<proteinExistence type="inferred from homology"/>
<dbReference type="InterPro" id="IPR001128">
    <property type="entry name" value="Cyt_P450"/>
</dbReference>
<dbReference type="EMBL" id="FMCT01000009">
    <property type="protein sequence ID" value="SCF36212.1"/>
    <property type="molecule type" value="Genomic_DNA"/>
</dbReference>
<dbReference type="Proteomes" id="UP000183585">
    <property type="component" value="Unassembled WGS sequence"/>
</dbReference>
<evidence type="ECO:0000256" key="1">
    <source>
        <dbReference type="ARBA" id="ARBA00010617"/>
    </source>
</evidence>